<keyword evidence="2 4" id="KW-0808">Transferase</keyword>
<dbReference type="RefSeq" id="WP_203678332.1">
    <property type="nucleotide sequence ID" value="NZ_JAAGME010000004.1"/>
</dbReference>
<feature type="domain" description="Ketosynthase family 3 (KS3)" evidence="5">
    <location>
        <begin position="19"/>
        <end position="419"/>
    </location>
</feature>
<dbReference type="PANTHER" id="PTHR11712">
    <property type="entry name" value="POLYKETIDE SYNTHASE-RELATED"/>
    <property type="match status" value="1"/>
</dbReference>
<gene>
    <name evidence="6" type="ORF">ABR748_22165</name>
</gene>
<dbReference type="Pfam" id="PF02801">
    <property type="entry name" value="Ketoacyl-synt_C"/>
    <property type="match status" value="1"/>
</dbReference>
<protein>
    <submittedName>
        <fullName evidence="6">Ketosynthase chain-length factor</fullName>
    </submittedName>
</protein>
<sequence length="420" mass="42913">MSTVTSAGTGTGTGSRPATPRAVVTGLGITAPNGLGAEAYWDAVRVGKSGIGRITRFDPSQYPARLAGEVPGFTASEHLPSRLMAQTDHMTRLALVATDWALADAGVVPADLPAYSMGVVTASSSGGFEFGQGELQKLWAEGSQYVSAYQSFAWFYAVNSGQISIRNGMKGPSGVVVSDQAGGLDALAQARRQIRKGTSLVVSGSVDASICPWGWVAQLAGGRLATGDDPDSAYVPFDAAAAGHVPGEGGAILIMEDEAAARERGATVYGHIAGYGSTFDPAPGSGRPPGLRKAIELALNDAGLVAADIDVVFADAAAVPELDRAEAEALNAVFGPRGVPVTAPKTMTGRLYSGAAPLDVATAFLAMREGLVPATVNVEPDPAHQLDLIIGQPRVLPVRNALVLARGHGGFNSAVVASAL</sequence>
<dbReference type="SMART" id="SM00825">
    <property type="entry name" value="PKS_KS"/>
    <property type="match status" value="1"/>
</dbReference>
<evidence type="ECO:0000256" key="3">
    <source>
        <dbReference type="ARBA" id="ARBA00023315"/>
    </source>
</evidence>
<keyword evidence="7" id="KW-1185">Reference proteome</keyword>
<organism evidence="6 7">
    <name type="scientific">Streptomyces microflavus</name>
    <name type="common">Streptomyces lipmanii</name>
    <dbReference type="NCBI Taxonomy" id="1919"/>
    <lineage>
        <taxon>Bacteria</taxon>
        <taxon>Bacillati</taxon>
        <taxon>Actinomycetota</taxon>
        <taxon>Actinomycetes</taxon>
        <taxon>Kitasatosporales</taxon>
        <taxon>Streptomycetaceae</taxon>
        <taxon>Streptomyces</taxon>
    </lineage>
</organism>
<dbReference type="Gene3D" id="3.40.47.10">
    <property type="match status" value="2"/>
</dbReference>
<dbReference type="InterPro" id="IPR014030">
    <property type="entry name" value="Ketoacyl_synth_N"/>
</dbReference>
<dbReference type="InterPro" id="IPR020841">
    <property type="entry name" value="PKS_Beta-ketoAc_synthase_dom"/>
</dbReference>
<dbReference type="InterPro" id="IPR000794">
    <property type="entry name" value="Beta-ketoacyl_synthase"/>
</dbReference>
<keyword evidence="3" id="KW-0012">Acyltransferase</keyword>
<dbReference type="Proteomes" id="UP001456562">
    <property type="component" value="Unassembled WGS sequence"/>
</dbReference>
<name>A0ABV1Q6Y4_STRMI</name>
<proteinExistence type="inferred from homology"/>
<comment type="similarity">
    <text evidence="1 4">Belongs to the thiolase-like superfamily. Beta-ketoacyl-ACP synthases family.</text>
</comment>
<comment type="caution">
    <text evidence="6">The sequence shown here is derived from an EMBL/GenBank/DDBJ whole genome shotgun (WGS) entry which is preliminary data.</text>
</comment>
<dbReference type="InterPro" id="IPR014031">
    <property type="entry name" value="Ketoacyl_synth_C"/>
</dbReference>
<evidence type="ECO:0000256" key="1">
    <source>
        <dbReference type="ARBA" id="ARBA00008467"/>
    </source>
</evidence>
<dbReference type="EMBL" id="JBEJUE010000020">
    <property type="protein sequence ID" value="MER0426908.1"/>
    <property type="molecule type" value="Genomic_DNA"/>
</dbReference>
<dbReference type="CDD" id="cd00832">
    <property type="entry name" value="CLF"/>
    <property type="match status" value="1"/>
</dbReference>
<dbReference type="Pfam" id="PF00109">
    <property type="entry name" value="ketoacyl-synt"/>
    <property type="match status" value="1"/>
</dbReference>
<accession>A0ABV1Q6Y4</accession>
<evidence type="ECO:0000313" key="7">
    <source>
        <dbReference type="Proteomes" id="UP001456562"/>
    </source>
</evidence>
<dbReference type="SUPFAM" id="SSF53901">
    <property type="entry name" value="Thiolase-like"/>
    <property type="match status" value="2"/>
</dbReference>
<dbReference type="InterPro" id="IPR016039">
    <property type="entry name" value="Thiolase-like"/>
</dbReference>
<evidence type="ECO:0000259" key="5">
    <source>
        <dbReference type="PROSITE" id="PS52004"/>
    </source>
</evidence>
<dbReference type="PROSITE" id="PS52004">
    <property type="entry name" value="KS3_2"/>
    <property type="match status" value="1"/>
</dbReference>
<evidence type="ECO:0000313" key="6">
    <source>
        <dbReference type="EMBL" id="MER0426908.1"/>
    </source>
</evidence>
<evidence type="ECO:0000256" key="2">
    <source>
        <dbReference type="ARBA" id="ARBA00022679"/>
    </source>
</evidence>
<dbReference type="PANTHER" id="PTHR11712:SF322">
    <property type="entry name" value="POLYKETIDE BETA-KETOACYL SYNTHASE 2-RELATED"/>
    <property type="match status" value="1"/>
</dbReference>
<reference evidence="6 7" key="1">
    <citation type="submission" date="2024-01" db="EMBL/GenBank/DDBJ databases">
        <title>Metagenomic exploration of the rhizosphere soil microbial community and their significance in facilitating the development of wild simulated ginseng.</title>
        <authorList>
            <person name="Huang J."/>
        </authorList>
    </citation>
    <scope>NUCLEOTIDE SEQUENCE [LARGE SCALE GENOMIC DNA]</scope>
    <source>
        <strain evidence="6 7">WY141</strain>
    </source>
</reference>
<evidence type="ECO:0000256" key="4">
    <source>
        <dbReference type="RuleBase" id="RU003694"/>
    </source>
</evidence>